<feature type="domain" description="DUF4015" evidence="2">
    <location>
        <begin position="67"/>
        <end position="387"/>
    </location>
</feature>
<name>A0A1F5PY43_9BACT</name>
<dbReference type="Proteomes" id="UP000177281">
    <property type="component" value="Unassembled WGS sequence"/>
</dbReference>
<comment type="caution">
    <text evidence="3">The sequence shown here is derived from an EMBL/GenBank/DDBJ whole genome shotgun (WGS) entry which is preliminary data.</text>
</comment>
<feature type="chain" id="PRO_5009520448" description="DUF4015 domain-containing protein" evidence="1">
    <location>
        <begin position="23"/>
        <end position="403"/>
    </location>
</feature>
<dbReference type="EMBL" id="MFFB01000008">
    <property type="protein sequence ID" value="OGE94757.1"/>
    <property type="molecule type" value="Genomic_DNA"/>
</dbReference>
<dbReference type="InterPro" id="IPR025275">
    <property type="entry name" value="DUF4015"/>
</dbReference>
<evidence type="ECO:0000313" key="3">
    <source>
        <dbReference type="EMBL" id="OGE94757.1"/>
    </source>
</evidence>
<dbReference type="InterPro" id="IPR017853">
    <property type="entry name" value="GH"/>
</dbReference>
<dbReference type="Gene3D" id="3.20.20.80">
    <property type="entry name" value="Glycosidases"/>
    <property type="match status" value="1"/>
</dbReference>
<organism evidence="3 4">
    <name type="scientific">Candidatus Doudnabacteria bacterium RIFCSPLOWO2_01_FULL_44_21</name>
    <dbReference type="NCBI Taxonomy" id="1817841"/>
    <lineage>
        <taxon>Bacteria</taxon>
        <taxon>Candidatus Doudnaibacteriota</taxon>
    </lineage>
</organism>
<dbReference type="SUPFAM" id="SSF51445">
    <property type="entry name" value="(Trans)glycosidases"/>
    <property type="match status" value="1"/>
</dbReference>
<keyword evidence="1" id="KW-0732">Signal</keyword>
<gene>
    <name evidence="3" type="ORF">A3B10_02260</name>
</gene>
<accession>A0A1F5PY43</accession>
<evidence type="ECO:0000256" key="1">
    <source>
        <dbReference type="SAM" id="SignalP"/>
    </source>
</evidence>
<evidence type="ECO:0000313" key="4">
    <source>
        <dbReference type="Proteomes" id="UP000177281"/>
    </source>
</evidence>
<protein>
    <recommendedName>
        <fullName evidence="2">DUF4015 domain-containing protein</fullName>
    </recommendedName>
</protein>
<feature type="signal peptide" evidence="1">
    <location>
        <begin position="1"/>
        <end position="22"/>
    </location>
</feature>
<sequence length="403" mass="44973">MRHIVFALGVLGMAALSLLAFAVLRSQPAQEQEAPERLLTSQADTAFHETELLQEKPPRIVREETKGVYLTRWSAGSEVRVAQVLELARQGKVNSVVVDIKDSGGSVAYDSGVLEAAALGAERGNIKNIALFLERFHEAGLYVIARIAVFQDPVFAGAHPEYALRKESSPQELWTDNKGLAWVDPAARAAWEYNAALATDAFSRGFDEVNFDYVRFPSDGNLSDISYPVWDEEMPMREVISSFYEYLDAGLRNKVISVDLFGLAAADTWDDMGIGQVLEDALPFFDFISPMVYPSHFAPGFLGFKNPDEHPYEVVNFSLQRARERVAEFAKTRESAAKLRPWLQYFDLVDSKVSYDSSLIREQIRAAEDALGKDFAGFLLWNPENVYPPEEVGEITKEGVDAL</sequence>
<dbReference type="Pfam" id="PF13200">
    <property type="entry name" value="DUF4015"/>
    <property type="match status" value="1"/>
</dbReference>
<dbReference type="AlphaFoldDB" id="A0A1F5PY43"/>
<proteinExistence type="predicted"/>
<reference evidence="3 4" key="1">
    <citation type="journal article" date="2016" name="Nat. Commun.">
        <title>Thousands of microbial genomes shed light on interconnected biogeochemical processes in an aquifer system.</title>
        <authorList>
            <person name="Anantharaman K."/>
            <person name="Brown C.T."/>
            <person name="Hug L.A."/>
            <person name="Sharon I."/>
            <person name="Castelle C.J."/>
            <person name="Probst A.J."/>
            <person name="Thomas B.C."/>
            <person name="Singh A."/>
            <person name="Wilkins M.J."/>
            <person name="Karaoz U."/>
            <person name="Brodie E.L."/>
            <person name="Williams K.H."/>
            <person name="Hubbard S.S."/>
            <person name="Banfield J.F."/>
        </authorList>
    </citation>
    <scope>NUCLEOTIDE SEQUENCE [LARGE SCALE GENOMIC DNA]</scope>
</reference>
<evidence type="ECO:0000259" key="2">
    <source>
        <dbReference type="Pfam" id="PF13200"/>
    </source>
</evidence>